<dbReference type="Proteomes" id="UP000437748">
    <property type="component" value="Unassembled WGS sequence"/>
</dbReference>
<keyword evidence="4" id="KW-0233">DNA recombination</keyword>
<feature type="domain" description="Integrase catalytic" evidence="5">
    <location>
        <begin position="62"/>
        <end position="222"/>
    </location>
</feature>
<comment type="caution">
    <text evidence="6">The sequence shown here is derived from an EMBL/GenBank/DDBJ whole genome shotgun (WGS) entry which is preliminary data.</text>
</comment>
<dbReference type="GO" id="GO:0006310">
    <property type="term" value="P:DNA recombination"/>
    <property type="evidence" value="ECO:0007669"/>
    <property type="project" value="UniProtKB-KW"/>
</dbReference>
<dbReference type="InterPro" id="IPR032874">
    <property type="entry name" value="DDE_dom"/>
</dbReference>
<evidence type="ECO:0000256" key="2">
    <source>
        <dbReference type="ARBA" id="ARBA00022578"/>
    </source>
</evidence>
<dbReference type="GO" id="GO:0032196">
    <property type="term" value="P:transposition"/>
    <property type="evidence" value="ECO:0007669"/>
    <property type="project" value="UniProtKB-KW"/>
</dbReference>
<dbReference type="Pfam" id="PF13610">
    <property type="entry name" value="DDE_Tnp_IS240"/>
    <property type="match status" value="1"/>
</dbReference>
<dbReference type="NCBIfam" id="NF033587">
    <property type="entry name" value="transpos_IS6"/>
    <property type="match status" value="1"/>
</dbReference>
<dbReference type="PANTHER" id="PTHR35528:SF3">
    <property type="entry name" value="BLL1675 PROTEIN"/>
    <property type="match status" value="1"/>
</dbReference>
<accession>A0A6N6VV10</accession>
<name>A0A6N6VV10_9BACT</name>
<reference evidence="6 7" key="1">
    <citation type="submission" date="2019-10" db="EMBL/GenBank/DDBJ databases">
        <title>New species of Slilvanegrellaceae.</title>
        <authorList>
            <person name="Pitt A."/>
            <person name="Hahn M.W."/>
        </authorList>
    </citation>
    <scope>NUCLEOTIDE SEQUENCE [LARGE SCALE GENOMIC DNA]</scope>
    <source>
        <strain evidence="6 7">SP-Ram-0.45-NSY-1</strain>
    </source>
</reference>
<organism evidence="6 7">
    <name type="scientific">Silvanigrella paludirubra</name>
    <dbReference type="NCBI Taxonomy" id="2499159"/>
    <lineage>
        <taxon>Bacteria</taxon>
        <taxon>Pseudomonadati</taxon>
        <taxon>Bdellovibrionota</taxon>
        <taxon>Oligoflexia</taxon>
        <taxon>Silvanigrellales</taxon>
        <taxon>Silvanigrellaceae</taxon>
        <taxon>Silvanigrella</taxon>
    </lineage>
</organism>
<evidence type="ECO:0000256" key="3">
    <source>
        <dbReference type="ARBA" id="ARBA00023125"/>
    </source>
</evidence>
<dbReference type="GO" id="GO:0003677">
    <property type="term" value="F:DNA binding"/>
    <property type="evidence" value="ECO:0007669"/>
    <property type="project" value="UniProtKB-KW"/>
</dbReference>
<sequence>MDFKWKQTERMIIIMAVRWYLAYSLSYRQVEELLEERGIYVDHTTIHRWVVEYSSKLLKKFHECKKKIHKSWRMDETNIKVKGKWHYLFRAVDKLGQTIDIYLSKRRDTASAKLFFQRVFRSSGVPEKVNIDKSGSNTAALKAMNEGFKSKDKILIRQNKYLNNLVEQDHRFIKKIVKPMLGFYSLKSARATLCGIELHHMFRKEQYKFKSHLHIWEQFRSLAS</sequence>
<dbReference type="InterPro" id="IPR052183">
    <property type="entry name" value="IS_Transposase"/>
</dbReference>
<evidence type="ECO:0000313" key="7">
    <source>
        <dbReference type="Proteomes" id="UP000437748"/>
    </source>
</evidence>
<keyword evidence="3" id="KW-0238">DNA-binding</keyword>
<evidence type="ECO:0000256" key="1">
    <source>
        <dbReference type="ARBA" id="ARBA00002286"/>
    </source>
</evidence>
<dbReference type="EMBL" id="WFLM01000004">
    <property type="protein sequence ID" value="KAB8038031.1"/>
    <property type="molecule type" value="Genomic_DNA"/>
</dbReference>
<gene>
    <name evidence="6" type="ORF">GCL60_12730</name>
</gene>
<dbReference type="PANTHER" id="PTHR35528">
    <property type="entry name" value="BLL1675 PROTEIN"/>
    <property type="match status" value="1"/>
</dbReference>
<evidence type="ECO:0000256" key="4">
    <source>
        <dbReference type="ARBA" id="ARBA00023172"/>
    </source>
</evidence>
<dbReference type="InterPro" id="IPR001584">
    <property type="entry name" value="Integrase_cat-core"/>
</dbReference>
<dbReference type="AlphaFoldDB" id="A0A6N6VV10"/>
<keyword evidence="7" id="KW-1185">Reference proteome</keyword>
<dbReference type="PROSITE" id="PS50994">
    <property type="entry name" value="INTEGRASE"/>
    <property type="match status" value="1"/>
</dbReference>
<keyword evidence="2" id="KW-0815">Transposition</keyword>
<evidence type="ECO:0000259" key="5">
    <source>
        <dbReference type="PROSITE" id="PS50994"/>
    </source>
</evidence>
<dbReference type="InterPro" id="IPR012337">
    <property type="entry name" value="RNaseH-like_sf"/>
</dbReference>
<evidence type="ECO:0000313" key="6">
    <source>
        <dbReference type="EMBL" id="KAB8038031.1"/>
    </source>
</evidence>
<dbReference type="InterPro" id="IPR047930">
    <property type="entry name" value="Transpos_IS6"/>
</dbReference>
<dbReference type="SUPFAM" id="SSF53098">
    <property type="entry name" value="Ribonuclease H-like"/>
    <property type="match status" value="1"/>
</dbReference>
<comment type="function">
    <text evidence="1">Involved in the transposition of the insertion sequence.</text>
</comment>
<dbReference type="GO" id="GO:0015074">
    <property type="term" value="P:DNA integration"/>
    <property type="evidence" value="ECO:0007669"/>
    <property type="project" value="InterPro"/>
</dbReference>
<dbReference type="Gene3D" id="3.30.420.10">
    <property type="entry name" value="Ribonuclease H-like superfamily/Ribonuclease H"/>
    <property type="match status" value="1"/>
</dbReference>
<dbReference type="OrthoDB" id="4315389at2"/>
<proteinExistence type="predicted"/>
<dbReference type="RefSeq" id="WP_153421109.1">
    <property type="nucleotide sequence ID" value="NZ_WFLM01000004.1"/>
</dbReference>
<protein>
    <submittedName>
        <fullName evidence="6">IS6 family transposase</fullName>
    </submittedName>
</protein>
<dbReference type="InterPro" id="IPR036397">
    <property type="entry name" value="RNaseH_sf"/>
</dbReference>